<gene>
    <name evidence="2" type="ORF">TSUD_98050</name>
</gene>
<accession>A0A2Z6P8C1</accession>
<sequence>MHSTSNTPVAESELLIVQHSQIFAIGFADKTTFTTHYQPPILVGRVDRVVARIFCNYASCNIVVVTNASSLKSMIFVGSHMKRQRLLHCPPDKDDGGKRRKITDKDSEPKPEEKNKKVGNHKTC</sequence>
<feature type="compositionally biased region" description="Basic and acidic residues" evidence="1">
    <location>
        <begin position="90"/>
        <end position="116"/>
    </location>
</feature>
<evidence type="ECO:0000313" key="2">
    <source>
        <dbReference type="EMBL" id="GAU51113.1"/>
    </source>
</evidence>
<organism evidence="2 3">
    <name type="scientific">Trifolium subterraneum</name>
    <name type="common">Subterranean clover</name>
    <dbReference type="NCBI Taxonomy" id="3900"/>
    <lineage>
        <taxon>Eukaryota</taxon>
        <taxon>Viridiplantae</taxon>
        <taxon>Streptophyta</taxon>
        <taxon>Embryophyta</taxon>
        <taxon>Tracheophyta</taxon>
        <taxon>Spermatophyta</taxon>
        <taxon>Magnoliopsida</taxon>
        <taxon>eudicotyledons</taxon>
        <taxon>Gunneridae</taxon>
        <taxon>Pentapetalae</taxon>
        <taxon>rosids</taxon>
        <taxon>fabids</taxon>
        <taxon>Fabales</taxon>
        <taxon>Fabaceae</taxon>
        <taxon>Papilionoideae</taxon>
        <taxon>50 kb inversion clade</taxon>
        <taxon>NPAAA clade</taxon>
        <taxon>Hologalegina</taxon>
        <taxon>IRL clade</taxon>
        <taxon>Trifolieae</taxon>
        <taxon>Trifolium</taxon>
    </lineage>
</organism>
<dbReference type="EMBL" id="DF974979">
    <property type="protein sequence ID" value="GAU51113.1"/>
    <property type="molecule type" value="Genomic_DNA"/>
</dbReference>
<evidence type="ECO:0000256" key="1">
    <source>
        <dbReference type="SAM" id="MobiDB-lite"/>
    </source>
</evidence>
<keyword evidence="3" id="KW-1185">Reference proteome</keyword>
<feature type="region of interest" description="Disordered" evidence="1">
    <location>
        <begin position="87"/>
        <end position="124"/>
    </location>
</feature>
<proteinExistence type="predicted"/>
<dbReference type="Proteomes" id="UP000242715">
    <property type="component" value="Unassembled WGS sequence"/>
</dbReference>
<protein>
    <submittedName>
        <fullName evidence="2">Uncharacterized protein</fullName>
    </submittedName>
</protein>
<name>A0A2Z6P8C1_TRISU</name>
<dbReference type="AlphaFoldDB" id="A0A2Z6P8C1"/>
<evidence type="ECO:0000313" key="3">
    <source>
        <dbReference type="Proteomes" id="UP000242715"/>
    </source>
</evidence>
<reference evidence="3" key="1">
    <citation type="journal article" date="2017" name="Front. Plant Sci.">
        <title>Climate Clever Clovers: New Paradigm to Reduce the Environmental Footprint of Ruminants by Breeding Low Methanogenic Forages Utilizing Haplotype Variation.</title>
        <authorList>
            <person name="Kaur P."/>
            <person name="Appels R."/>
            <person name="Bayer P.E."/>
            <person name="Keeble-Gagnere G."/>
            <person name="Wang J."/>
            <person name="Hirakawa H."/>
            <person name="Shirasawa K."/>
            <person name="Vercoe P."/>
            <person name="Stefanova K."/>
            <person name="Durmic Z."/>
            <person name="Nichols P."/>
            <person name="Revell C."/>
            <person name="Isobe S.N."/>
            <person name="Edwards D."/>
            <person name="Erskine W."/>
        </authorList>
    </citation>
    <scope>NUCLEOTIDE SEQUENCE [LARGE SCALE GENOMIC DNA]</scope>
    <source>
        <strain evidence="3">cv. Daliak</strain>
    </source>
</reference>